<comment type="catalytic activity">
    <reaction evidence="3">
        <text>thiosulfate + hydrogen cyanide = thiocyanate + sulfite + 2 H(+)</text>
        <dbReference type="Rhea" id="RHEA:16881"/>
        <dbReference type="ChEBI" id="CHEBI:15378"/>
        <dbReference type="ChEBI" id="CHEBI:17359"/>
        <dbReference type="ChEBI" id="CHEBI:18022"/>
        <dbReference type="ChEBI" id="CHEBI:18407"/>
        <dbReference type="ChEBI" id="CHEBI:33542"/>
        <dbReference type="EC" id="2.8.1.1"/>
    </reaction>
</comment>
<comment type="similarity">
    <text evidence="3">Belongs to the GlpE family.</text>
</comment>
<accession>A4BUR5</accession>
<protein>
    <recommendedName>
        <fullName evidence="3">Thiosulfate sulfurtransferase GlpE</fullName>
        <ecNumber evidence="3">2.8.1.1</ecNumber>
    </recommendedName>
</protein>
<dbReference type="GO" id="GO:0005737">
    <property type="term" value="C:cytoplasm"/>
    <property type="evidence" value="ECO:0007669"/>
    <property type="project" value="UniProtKB-SubCell"/>
</dbReference>
<dbReference type="PROSITE" id="PS50206">
    <property type="entry name" value="RHODANESE_3"/>
    <property type="match status" value="1"/>
</dbReference>
<dbReference type="EC" id="2.8.1.1" evidence="3"/>
<comment type="function">
    <text evidence="3">Transferase that catalyzes the transfer of sulfur from thiosulfate to thiophilic acceptors such as cyanide or dithiols. May function in a CysM-independent thiosulfate assimilation pathway by catalyzing the conversion of thiosulfate to sulfite, which can then be used for L-cysteine biosynthesis.</text>
</comment>
<reference evidence="5 6" key="1">
    <citation type="submission" date="2006-02" db="EMBL/GenBank/DDBJ databases">
        <authorList>
            <person name="Waterbury J."/>
            <person name="Ferriera S."/>
            <person name="Johnson J."/>
            <person name="Kravitz S."/>
            <person name="Halpern A."/>
            <person name="Remington K."/>
            <person name="Beeson K."/>
            <person name="Tran B."/>
            <person name="Rogers Y.-H."/>
            <person name="Friedman R."/>
            <person name="Venter J.C."/>
        </authorList>
    </citation>
    <scope>NUCLEOTIDE SEQUENCE [LARGE SCALE GENOMIC DNA]</scope>
    <source>
        <strain evidence="5 6">Nb-231</strain>
    </source>
</reference>
<feature type="active site" description="Cysteine persulfide intermediate" evidence="3">
    <location>
        <position position="65"/>
    </location>
</feature>
<feature type="domain" description="Rhodanese" evidence="4">
    <location>
        <begin position="17"/>
        <end position="105"/>
    </location>
</feature>
<dbReference type="EMBL" id="AAOF01000020">
    <property type="protein sequence ID" value="EAR20519.1"/>
    <property type="molecule type" value="Genomic_DNA"/>
</dbReference>
<dbReference type="HOGENOM" id="CLU_089574_14_0_6"/>
<dbReference type="PANTHER" id="PTHR43031:SF6">
    <property type="entry name" value="THIOSULFATE SULFURTRANSFERASE GLPE"/>
    <property type="match status" value="1"/>
</dbReference>
<keyword evidence="1 3" id="KW-0963">Cytoplasm</keyword>
<keyword evidence="6" id="KW-1185">Reference proteome</keyword>
<organism evidence="5 6">
    <name type="scientific">Nitrococcus mobilis Nb-231</name>
    <dbReference type="NCBI Taxonomy" id="314278"/>
    <lineage>
        <taxon>Bacteria</taxon>
        <taxon>Pseudomonadati</taxon>
        <taxon>Pseudomonadota</taxon>
        <taxon>Gammaproteobacteria</taxon>
        <taxon>Chromatiales</taxon>
        <taxon>Ectothiorhodospiraceae</taxon>
        <taxon>Nitrococcus</taxon>
    </lineage>
</organism>
<dbReference type="InterPro" id="IPR050229">
    <property type="entry name" value="GlpE_sulfurtransferase"/>
</dbReference>
<dbReference type="InterPro" id="IPR036873">
    <property type="entry name" value="Rhodanese-like_dom_sf"/>
</dbReference>
<dbReference type="InterPro" id="IPR023695">
    <property type="entry name" value="Thiosulf_sulfurTrfase"/>
</dbReference>
<dbReference type="Proteomes" id="UP000003374">
    <property type="component" value="Unassembled WGS sequence"/>
</dbReference>
<dbReference type="GO" id="GO:0004792">
    <property type="term" value="F:thiosulfate-cyanide sulfurtransferase activity"/>
    <property type="evidence" value="ECO:0007669"/>
    <property type="project" value="UniProtKB-UniRule"/>
</dbReference>
<dbReference type="eggNOG" id="COG0607">
    <property type="taxonomic scope" value="Bacteria"/>
</dbReference>
<dbReference type="RefSeq" id="WP_004999222.1">
    <property type="nucleotide sequence ID" value="NZ_CH672427.1"/>
</dbReference>
<comment type="catalytic activity">
    <reaction evidence="3">
        <text>thiosulfate + [thioredoxin]-dithiol = [thioredoxin]-disulfide + hydrogen sulfide + sulfite + 2 H(+)</text>
        <dbReference type="Rhea" id="RHEA:83859"/>
        <dbReference type="Rhea" id="RHEA-COMP:10698"/>
        <dbReference type="Rhea" id="RHEA-COMP:10700"/>
        <dbReference type="ChEBI" id="CHEBI:15378"/>
        <dbReference type="ChEBI" id="CHEBI:17359"/>
        <dbReference type="ChEBI" id="CHEBI:29919"/>
        <dbReference type="ChEBI" id="CHEBI:29950"/>
        <dbReference type="ChEBI" id="CHEBI:33542"/>
        <dbReference type="ChEBI" id="CHEBI:50058"/>
    </reaction>
</comment>
<evidence type="ECO:0000256" key="2">
    <source>
        <dbReference type="ARBA" id="ARBA00022679"/>
    </source>
</evidence>
<dbReference type="AlphaFoldDB" id="A4BUR5"/>
<evidence type="ECO:0000259" key="4">
    <source>
        <dbReference type="PROSITE" id="PS50206"/>
    </source>
</evidence>
<evidence type="ECO:0000313" key="5">
    <source>
        <dbReference type="EMBL" id="EAR20519.1"/>
    </source>
</evidence>
<dbReference type="SUPFAM" id="SSF52821">
    <property type="entry name" value="Rhodanese/Cell cycle control phosphatase"/>
    <property type="match status" value="1"/>
</dbReference>
<proteinExistence type="inferred from homology"/>
<evidence type="ECO:0000256" key="1">
    <source>
        <dbReference type="ARBA" id="ARBA00022490"/>
    </source>
</evidence>
<keyword evidence="2 3" id="KW-0808">Transferase</keyword>
<name>A4BUR5_9GAMM</name>
<sequence>MPGFKHLSPEQAHTMMQEQDCQVADIRDEHSYQQGHIPNAAHLNEQSLPGFLEAADRDQALILYCYHGNTSLSAAHFFVEKNFTDVYSMDGGFEAWRMKFPQEVKAG</sequence>
<dbReference type="OrthoDB" id="9811849at2"/>
<dbReference type="InterPro" id="IPR001763">
    <property type="entry name" value="Rhodanese-like_dom"/>
</dbReference>
<dbReference type="STRING" id="314278.NB231_01673"/>
<gene>
    <name evidence="3" type="primary">glpE</name>
    <name evidence="5" type="ORF">NB231_01673</name>
</gene>
<evidence type="ECO:0000256" key="3">
    <source>
        <dbReference type="HAMAP-Rule" id="MF_01009"/>
    </source>
</evidence>
<comment type="caution">
    <text evidence="5">The sequence shown here is derived from an EMBL/GenBank/DDBJ whole genome shotgun (WGS) entry which is preliminary data.</text>
</comment>
<dbReference type="CDD" id="cd01444">
    <property type="entry name" value="GlpE_ST"/>
    <property type="match status" value="1"/>
</dbReference>
<dbReference type="SMART" id="SM00450">
    <property type="entry name" value="RHOD"/>
    <property type="match status" value="1"/>
</dbReference>
<dbReference type="PANTHER" id="PTHR43031">
    <property type="entry name" value="FAD-DEPENDENT OXIDOREDUCTASE"/>
    <property type="match status" value="1"/>
</dbReference>
<evidence type="ECO:0000313" key="6">
    <source>
        <dbReference type="Proteomes" id="UP000003374"/>
    </source>
</evidence>
<dbReference type="Gene3D" id="3.40.250.10">
    <property type="entry name" value="Rhodanese-like domain"/>
    <property type="match status" value="1"/>
</dbReference>
<dbReference type="HAMAP" id="MF_01009">
    <property type="entry name" value="Thiosulf_sulfurtr"/>
    <property type="match status" value="1"/>
</dbReference>
<comment type="subcellular location">
    <subcellularLocation>
        <location evidence="3">Cytoplasm</location>
    </subcellularLocation>
</comment>
<dbReference type="NCBIfam" id="NF001195">
    <property type="entry name" value="PRK00162.1"/>
    <property type="match status" value="1"/>
</dbReference>
<dbReference type="GO" id="GO:0103041">
    <property type="term" value="F:thiosulfate-thioredoxin sulfurtransferase activity"/>
    <property type="evidence" value="ECO:0007669"/>
    <property type="project" value="RHEA"/>
</dbReference>
<dbReference type="Pfam" id="PF00581">
    <property type="entry name" value="Rhodanese"/>
    <property type="match status" value="1"/>
</dbReference>